<keyword evidence="8" id="KW-1185">Reference proteome</keyword>
<dbReference type="Gene3D" id="3.30.390.30">
    <property type="match status" value="1"/>
</dbReference>
<evidence type="ECO:0000313" key="8">
    <source>
        <dbReference type="Proteomes" id="UP000267400"/>
    </source>
</evidence>
<comment type="caution">
    <text evidence="7">The sequence shown here is derived from an EMBL/GenBank/DDBJ whole genome shotgun (WGS) entry which is preliminary data.</text>
</comment>
<dbReference type="PANTHER" id="PTHR43429">
    <property type="entry name" value="PYRIDINE NUCLEOTIDE-DISULFIDE OXIDOREDUCTASE DOMAIN-CONTAINING"/>
    <property type="match status" value="1"/>
</dbReference>
<evidence type="ECO:0000313" key="7">
    <source>
        <dbReference type="EMBL" id="RTR02911.1"/>
    </source>
</evidence>
<dbReference type="Pfam" id="PF18267">
    <property type="entry name" value="Rubredoxin_C"/>
    <property type="match status" value="1"/>
</dbReference>
<evidence type="ECO:0000256" key="4">
    <source>
        <dbReference type="ARBA" id="ARBA00022827"/>
    </source>
</evidence>
<evidence type="ECO:0000259" key="5">
    <source>
        <dbReference type="Pfam" id="PF07992"/>
    </source>
</evidence>
<dbReference type="PRINTS" id="PR00411">
    <property type="entry name" value="PNDRDTASEI"/>
</dbReference>
<dbReference type="OrthoDB" id="9768666at2"/>
<comment type="cofactor">
    <cofactor evidence="1">
        <name>FAD</name>
        <dbReference type="ChEBI" id="CHEBI:57692"/>
    </cofactor>
</comment>
<dbReference type="Proteomes" id="UP000267400">
    <property type="component" value="Unassembled WGS sequence"/>
</dbReference>
<dbReference type="PANTHER" id="PTHR43429:SF3">
    <property type="entry name" value="NITRITE REDUCTASE [NAD(P)H]"/>
    <property type="match status" value="1"/>
</dbReference>
<dbReference type="InterPro" id="IPR036188">
    <property type="entry name" value="FAD/NAD-bd_sf"/>
</dbReference>
<keyword evidence="4" id="KW-0274">FAD</keyword>
<feature type="domain" description="FAD/NAD(P)-binding" evidence="5">
    <location>
        <begin position="18"/>
        <end position="299"/>
    </location>
</feature>
<feature type="domain" description="NADH-rubredoxin oxidoreductase C-terminal" evidence="6">
    <location>
        <begin position="332"/>
        <end position="392"/>
    </location>
</feature>
<accession>A0A3S0HPG9</accession>
<reference evidence="7 8" key="1">
    <citation type="submission" date="2018-12" db="EMBL/GenBank/DDBJ databases">
        <authorList>
            <person name="Yu L."/>
        </authorList>
    </citation>
    <scope>NUCLEOTIDE SEQUENCE [LARGE SCALE GENOMIC DNA]</scope>
    <source>
        <strain evidence="7 8">11S</strain>
    </source>
</reference>
<keyword evidence="3" id="KW-0285">Flavoprotein</keyword>
<dbReference type="InterPro" id="IPR016156">
    <property type="entry name" value="FAD/NAD-linked_Rdtase_dimer_sf"/>
</dbReference>
<organism evidence="7 8">
    <name type="scientific">Halomonas nitroreducens</name>
    <dbReference type="NCBI Taxonomy" id="447425"/>
    <lineage>
        <taxon>Bacteria</taxon>
        <taxon>Pseudomonadati</taxon>
        <taxon>Pseudomonadota</taxon>
        <taxon>Gammaproteobacteria</taxon>
        <taxon>Oceanospirillales</taxon>
        <taxon>Halomonadaceae</taxon>
        <taxon>Halomonas</taxon>
    </lineage>
</organism>
<dbReference type="AlphaFoldDB" id="A0A3S0HPG9"/>
<proteinExistence type="inferred from homology"/>
<dbReference type="EMBL" id="RXNS01000010">
    <property type="protein sequence ID" value="RTR02911.1"/>
    <property type="molecule type" value="Genomic_DNA"/>
</dbReference>
<dbReference type="InterPro" id="IPR041575">
    <property type="entry name" value="Rubredoxin_C"/>
</dbReference>
<dbReference type="Pfam" id="PF07992">
    <property type="entry name" value="Pyr_redox_2"/>
    <property type="match status" value="1"/>
</dbReference>
<comment type="similarity">
    <text evidence="2">Belongs to the FAD-dependent oxidoreductase family.</text>
</comment>
<dbReference type="GO" id="GO:0016491">
    <property type="term" value="F:oxidoreductase activity"/>
    <property type="evidence" value="ECO:0007669"/>
    <property type="project" value="InterPro"/>
</dbReference>
<protein>
    <submittedName>
        <fullName evidence="7">NAD(P)/FAD-dependent oxidoreductase</fullName>
    </submittedName>
</protein>
<dbReference type="RefSeq" id="WP_126484194.1">
    <property type="nucleotide sequence ID" value="NZ_RXNS01000010.1"/>
</dbReference>
<dbReference type="Gene3D" id="3.50.50.60">
    <property type="entry name" value="FAD/NAD(P)-binding domain"/>
    <property type="match status" value="2"/>
</dbReference>
<dbReference type="SUPFAM" id="SSF51905">
    <property type="entry name" value="FAD/NAD(P)-binding domain"/>
    <property type="match status" value="2"/>
</dbReference>
<name>A0A3S0HPG9_9GAMM</name>
<dbReference type="InterPro" id="IPR050260">
    <property type="entry name" value="FAD-bd_OxRdtase"/>
</dbReference>
<evidence type="ECO:0000256" key="2">
    <source>
        <dbReference type="ARBA" id="ARBA00006442"/>
    </source>
</evidence>
<dbReference type="PRINTS" id="PR00368">
    <property type="entry name" value="FADPNR"/>
</dbReference>
<evidence type="ECO:0000256" key="1">
    <source>
        <dbReference type="ARBA" id="ARBA00001974"/>
    </source>
</evidence>
<sequence length="438" mass="46879">MCPDALTGSITTQHPIEHLVIVGNGMATQRLVETLVRQVNAPRRITVVGEERCPAYNRILLSPWLAGEMTHDDLRLPEIADRAGITLSTRLGERVTRIDRDRRRILTEGGEAIAYDRLVLATGSRTALPPVPGIELAGVSGFRDLDDAEALAEAAERGGRGLVVGGGLLGLEAAEGLRQRGMQVRVLQRSDRLMNRQLDATAAMLLQRELEGRGLEIATGVELAALEDDGRGHVVAARLATGERLPAERVVIAAGITPNAELGREAGLACDRAIRVDAWLTTSDPAIHALGECCQVGPRTFGLVEPIWQQVEVLARHLSGEATAGFADAPTATKLKVGGVSLYAFGPTEAAPGHEALTYHDPQQGEYRRLLLRDGRLEGAVLYGDTAMGPWLFTQARAGTRLDAARQALALGQADVEALLAEQESPLKDTDSPEKEAA</sequence>
<gene>
    <name evidence="7" type="ORF">EKG36_11505</name>
</gene>
<evidence type="ECO:0000259" key="6">
    <source>
        <dbReference type="Pfam" id="PF18267"/>
    </source>
</evidence>
<dbReference type="InterPro" id="IPR023753">
    <property type="entry name" value="FAD/NAD-binding_dom"/>
</dbReference>
<evidence type="ECO:0000256" key="3">
    <source>
        <dbReference type="ARBA" id="ARBA00022630"/>
    </source>
</evidence>